<accession>A0ACB7GFF1</accession>
<name>A0ACB7GFF1_MANES</name>
<gene>
    <name evidence="1" type="ORF">MANES_14G092850v8</name>
</gene>
<reference evidence="2" key="1">
    <citation type="journal article" date="2016" name="Nat. Biotechnol.">
        <title>Sequencing wild and cultivated cassava and related species reveals extensive interspecific hybridization and genetic diversity.</title>
        <authorList>
            <person name="Bredeson J.V."/>
            <person name="Lyons J.B."/>
            <person name="Prochnik S.E."/>
            <person name="Wu G.A."/>
            <person name="Ha C.M."/>
            <person name="Edsinger-Gonzales E."/>
            <person name="Grimwood J."/>
            <person name="Schmutz J."/>
            <person name="Rabbi I.Y."/>
            <person name="Egesi C."/>
            <person name="Nauluvula P."/>
            <person name="Lebot V."/>
            <person name="Ndunguru J."/>
            <person name="Mkamilo G."/>
            <person name="Bart R.S."/>
            <person name="Setter T.L."/>
            <person name="Gleadow R.M."/>
            <person name="Kulakow P."/>
            <person name="Ferguson M.E."/>
            <person name="Rounsley S."/>
            <person name="Rokhsar D.S."/>
        </authorList>
    </citation>
    <scope>NUCLEOTIDE SEQUENCE [LARGE SCALE GENOMIC DNA]</scope>
    <source>
        <strain evidence="2">cv. AM560-2</strain>
    </source>
</reference>
<comment type="caution">
    <text evidence="1">The sequence shown here is derived from an EMBL/GenBank/DDBJ whole genome shotgun (WGS) entry which is preliminary data.</text>
</comment>
<evidence type="ECO:0000313" key="2">
    <source>
        <dbReference type="Proteomes" id="UP000091857"/>
    </source>
</evidence>
<dbReference type="EMBL" id="CM004400">
    <property type="protein sequence ID" value="KAG8639047.1"/>
    <property type="molecule type" value="Genomic_DNA"/>
</dbReference>
<dbReference type="Proteomes" id="UP000091857">
    <property type="component" value="Chromosome 14"/>
</dbReference>
<keyword evidence="2" id="KW-1185">Reference proteome</keyword>
<protein>
    <submittedName>
        <fullName evidence="1">Uncharacterized protein</fullName>
    </submittedName>
</protein>
<sequence length="53" mass="5983">MKFSSLIDLKFLIANLLHLTAQRTSQFGAVAHVNHTYPLTFMIFLGSALRNSF</sequence>
<organism evidence="1 2">
    <name type="scientific">Manihot esculenta</name>
    <name type="common">Cassava</name>
    <name type="synonym">Jatropha manihot</name>
    <dbReference type="NCBI Taxonomy" id="3983"/>
    <lineage>
        <taxon>Eukaryota</taxon>
        <taxon>Viridiplantae</taxon>
        <taxon>Streptophyta</taxon>
        <taxon>Embryophyta</taxon>
        <taxon>Tracheophyta</taxon>
        <taxon>Spermatophyta</taxon>
        <taxon>Magnoliopsida</taxon>
        <taxon>eudicotyledons</taxon>
        <taxon>Gunneridae</taxon>
        <taxon>Pentapetalae</taxon>
        <taxon>rosids</taxon>
        <taxon>fabids</taxon>
        <taxon>Malpighiales</taxon>
        <taxon>Euphorbiaceae</taxon>
        <taxon>Crotonoideae</taxon>
        <taxon>Manihoteae</taxon>
        <taxon>Manihot</taxon>
    </lineage>
</organism>
<proteinExistence type="predicted"/>
<evidence type="ECO:0000313" key="1">
    <source>
        <dbReference type="EMBL" id="KAG8639047.1"/>
    </source>
</evidence>